<feature type="transmembrane region" description="Helical" evidence="2">
    <location>
        <begin position="24"/>
        <end position="43"/>
    </location>
</feature>
<evidence type="ECO:0000256" key="2">
    <source>
        <dbReference type="SAM" id="Phobius"/>
    </source>
</evidence>
<feature type="compositionally biased region" description="Basic and acidic residues" evidence="1">
    <location>
        <begin position="75"/>
        <end position="89"/>
    </location>
</feature>
<evidence type="ECO:0000313" key="4">
    <source>
        <dbReference type="Proteomes" id="UP000011602"/>
    </source>
</evidence>
<feature type="compositionally biased region" description="Acidic residues" evidence="1">
    <location>
        <begin position="145"/>
        <end position="176"/>
    </location>
</feature>
<keyword evidence="2" id="KW-0472">Membrane</keyword>
<evidence type="ECO:0000313" key="3">
    <source>
        <dbReference type="EMBL" id="ELY59905.1"/>
    </source>
</evidence>
<sequence>MGTPMAIATAQDRLRDFWEFYRQYTQTAVHTAATAALAIFGLLVFVDPWFAAIAIGCYVVPPVALYALADERRSGAADERDFADRDSVRTEPVVESVTRGPKGTGSGDSITRPNQPDGTSGNGDTDTDRDGSDADGDSDGGGTDTDSDSDGDGTDTDADADGTDTDSDSATDGTDTDSDRDG</sequence>
<dbReference type="AlphaFoldDB" id="L9XDV7"/>
<dbReference type="EMBL" id="AOHZ01000022">
    <property type="protein sequence ID" value="ELY59905.1"/>
    <property type="molecule type" value="Genomic_DNA"/>
</dbReference>
<feature type="region of interest" description="Disordered" evidence="1">
    <location>
        <begin position="75"/>
        <end position="182"/>
    </location>
</feature>
<evidence type="ECO:0000256" key="1">
    <source>
        <dbReference type="SAM" id="MobiDB-lite"/>
    </source>
</evidence>
<dbReference type="RefSeq" id="WP_007258254.1">
    <property type="nucleotide sequence ID" value="NZ_AOHZ01000022.1"/>
</dbReference>
<comment type="caution">
    <text evidence="3">The sequence shown here is derived from an EMBL/GenBank/DDBJ whole genome shotgun (WGS) entry which is preliminary data.</text>
</comment>
<gene>
    <name evidence="3" type="ORF">C493_04733</name>
</gene>
<name>L9XDV7_9EURY</name>
<protein>
    <submittedName>
        <fullName evidence="3">Uncharacterized protein</fullName>
    </submittedName>
</protein>
<feature type="transmembrane region" description="Helical" evidence="2">
    <location>
        <begin position="49"/>
        <end position="69"/>
    </location>
</feature>
<accession>L9XDV7</accession>
<dbReference type="Proteomes" id="UP000011602">
    <property type="component" value="Unassembled WGS sequence"/>
</dbReference>
<keyword evidence="2" id="KW-0812">Transmembrane</keyword>
<keyword evidence="2" id="KW-1133">Transmembrane helix</keyword>
<organism evidence="3 4">
    <name type="scientific">Natronolimnohabitans innermongolicus JCM 12255</name>
    <dbReference type="NCBI Taxonomy" id="1227499"/>
    <lineage>
        <taxon>Archaea</taxon>
        <taxon>Methanobacteriati</taxon>
        <taxon>Methanobacteriota</taxon>
        <taxon>Stenosarchaea group</taxon>
        <taxon>Halobacteria</taxon>
        <taxon>Halobacteriales</taxon>
        <taxon>Natrialbaceae</taxon>
        <taxon>Natronolimnohabitans</taxon>
    </lineage>
</organism>
<dbReference type="PATRIC" id="fig|1227499.3.peg.968"/>
<proteinExistence type="predicted"/>
<dbReference type="eggNOG" id="arCOG09128">
    <property type="taxonomic scope" value="Archaea"/>
</dbReference>
<dbReference type="OrthoDB" id="214923at2157"/>
<reference evidence="3 4" key="1">
    <citation type="journal article" date="2014" name="PLoS Genet.">
        <title>Phylogenetically driven sequencing of extremely halophilic archaea reveals strategies for static and dynamic osmo-response.</title>
        <authorList>
            <person name="Becker E.A."/>
            <person name="Seitzer P.M."/>
            <person name="Tritt A."/>
            <person name="Larsen D."/>
            <person name="Krusor M."/>
            <person name="Yao A.I."/>
            <person name="Wu D."/>
            <person name="Madern D."/>
            <person name="Eisen J.A."/>
            <person name="Darling A.E."/>
            <person name="Facciotti M.T."/>
        </authorList>
    </citation>
    <scope>NUCLEOTIDE SEQUENCE [LARGE SCALE GENOMIC DNA]</scope>
    <source>
        <strain evidence="3 4">JCM 12255</strain>
    </source>
</reference>
<keyword evidence="4" id="KW-1185">Reference proteome</keyword>
<feature type="compositionally biased region" description="Polar residues" evidence="1">
    <location>
        <begin position="107"/>
        <end position="116"/>
    </location>
</feature>